<dbReference type="InParanoid" id="A2E1N8"/>
<dbReference type="VEuPathDB" id="TrichDB:TVAGG3_0515020"/>
<dbReference type="PANTHER" id="PTHR46093">
    <property type="entry name" value="ACYL-COA-BINDING DOMAIN-CONTAINING PROTEIN 5"/>
    <property type="match status" value="1"/>
</dbReference>
<evidence type="ECO:0000313" key="4">
    <source>
        <dbReference type="EMBL" id="EAY13485.1"/>
    </source>
</evidence>
<reference evidence="4" key="1">
    <citation type="submission" date="2006-10" db="EMBL/GenBank/DDBJ databases">
        <authorList>
            <person name="Amadeo P."/>
            <person name="Zhao Q."/>
            <person name="Wortman J."/>
            <person name="Fraser-Liggett C."/>
            <person name="Carlton J."/>
        </authorList>
    </citation>
    <scope>NUCLEOTIDE SEQUENCE</scope>
    <source>
        <strain evidence="4">G3</strain>
    </source>
</reference>
<dbReference type="OrthoDB" id="10250130at2759"/>
<dbReference type="PANTHER" id="PTHR46093:SF18">
    <property type="entry name" value="FIBRONECTIN TYPE-III DOMAIN-CONTAINING PROTEIN"/>
    <property type="match status" value="1"/>
</dbReference>
<keyword evidence="3" id="KW-0175">Coiled coil</keyword>
<dbReference type="STRING" id="5722.A2E1N8"/>
<organism evidence="4 5">
    <name type="scientific">Trichomonas vaginalis (strain ATCC PRA-98 / G3)</name>
    <dbReference type="NCBI Taxonomy" id="412133"/>
    <lineage>
        <taxon>Eukaryota</taxon>
        <taxon>Metamonada</taxon>
        <taxon>Parabasalia</taxon>
        <taxon>Trichomonadida</taxon>
        <taxon>Trichomonadidae</taxon>
        <taxon>Trichomonas</taxon>
    </lineage>
</organism>
<reference evidence="4" key="2">
    <citation type="journal article" date="2007" name="Science">
        <title>Draft genome sequence of the sexually transmitted pathogen Trichomonas vaginalis.</title>
        <authorList>
            <person name="Carlton J.M."/>
            <person name="Hirt R.P."/>
            <person name="Silva J.C."/>
            <person name="Delcher A.L."/>
            <person name="Schatz M."/>
            <person name="Zhao Q."/>
            <person name="Wortman J.R."/>
            <person name="Bidwell S.L."/>
            <person name="Alsmark U.C.M."/>
            <person name="Besteiro S."/>
            <person name="Sicheritz-Ponten T."/>
            <person name="Noel C.J."/>
            <person name="Dacks J.B."/>
            <person name="Foster P.G."/>
            <person name="Simillion C."/>
            <person name="Van de Peer Y."/>
            <person name="Miranda-Saavedra D."/>
            <person name="Barton G.J."/>
            <person name="Westrop G.D."/>
            <person name="Mueller S."/>
            <person name="Dessi D."/>
            <person name="Fiori P.L."/>
            <person name="Ren Q."/>
            <person name="Paulsen I."/>
            <person name="Zhang H."/>
            <person name="Bastida-Corcuera F.D."/>
            <person name="Simoes-Barbosa A."/>
            <person name="Brown M.T."/>
            <person name="Hayes R.D."/>
            <person name="Mukherjee M."/>
            <person name="Okumura C.Y."/>
            <person name="Schneider R."/>
            <person name="Smith A.J."/>
            <person name="Vanacova S."/>
            <person name="Villalvazo M."/>
            <person name="Haas B.J."/>
            <person name="Pertea M."/>
            <person name="Feldblyum T.V."/>
            <person name="Utterback T.R."/>
            <person name="Shu C.L."/>
            <person name="Osoegawa K."/>
            <person name="de Jong P.J."/>
            <person name="Hrdy I."/>
            <person name="Horvathova L."/>
            <person name="Zubacova Z."/>
            <person name="Dolezal P."/>
            <person name="Malik S.B."/>
            <person name="Logsdon J.M. Jr."/>
            <person name="Henze K."/>
            <person name="Gupta A."/>
            <person name="Wang C.C."/>
            <person name="Dunne R.L."/>
            <person name="Upcroft J.A."/>
            <person name="Upcroft P."/>
            <person name="White O."/>
            <person name="Salzberg S.L."/>
            <person name="Tang P."/>
            <person name="Chiu C.-H."/>
            <person name="Lee Y.-S."/>
            <person name="Embley T.M."/>
            <person name="Coombs G.H."/>
            <person name="Mottram J.C."/>
            <person name="Tachezy J."/>
            <person name="Fraser-Liggett C.M."/>
            <person name="Johnson P.J."/>
        </authorList>
    </citation>
    <scope>NUCLEOTIDE SEQUENCE [LARGE SCALE GENOMIC DNA]</scope>
    <source>
        <strain evidence="4">G3</strain>
    </source>
</reference>
<name>A2E1N8_TRIV3</name>
<dbReference type="SUPFAM" id="SSF117281">
    <property type="entry name" value="Kelch motif"/>
    <property type="match status" value="1"/>
</dbReference>
<gene>
    <name evidence="4" type="ORF">TVAG_206530</name>
</gene>
<keyword evidence="2" id="KW-0677">Repeat</keyword>
<evidence type="ECO:0000256" key="1">
    <source>
        <dbReference type="ARBA" id="ARBA00022441"/>
    </source>
</evidence>
<dbReference type="KEGG" id="tva:4771464"/>
<dbReference type="SMR" id="A2E1N8"/>
<proteinExistence type="predicted"/>
<feature type="coiled-coil region" evidence="3">
    <location>
        <begin position="451"/>
        <end position="514"/>
    </location>
</feature>
<dbReference type="VEuPathDB" id="TrichDB:TVAG_206530"/>
<sequence length="595" mass="68474">MTINNIVQPKFSAIAVGDDIYKVECVDGEYLSVFKGKIGIPFEMLDVKGESPVNRDLFSLTVIDDDSFLLTGGICPSILEFDIWRFNISKNSWTKLTNCGQRVPCRKGHCSILWYYAGCSRLYVIGGASFVYLRKDILCIEFNGDTFTATSIPLEADGLPPRVFCSVSLIQNRLRVFGGLDENGKILGDLWDLSATYHNPAVMWTPKNHLSGHNSKSIEKMGRYNHISYVVDDHVYIVGGIGRNGPLNNVAAPWEIKNIYEAEEPVIYSNKGLVEVCDPPKLVELNSIYTQMDILFDDLRQKETLYTQTIELKKHLRQQRIEEQKLISQEFSEEFFNEVMASKMEERDILMDELSQSLVELTNFQFSGRESNGNGIKAIICFFEYQLRKKKKIHEAKYNLLKKEIEIATEKLNKMPQVEIIKYDTGNYDSIWKIIEPMNNSDRSAILDQYITRQLLDLAELRDKCARYKQKKHKDMQSCIRIISKTAENASETLVEAKKSHQRWYDRLDALQKDLLDAESFNGAIQKGLDRNVVSRLFEARWKLRDELEKLCDHTAELNEIYDRVKKLKADEQREGRTAIIDAMPELLSLCKTLE</sequence>
<protein>
    <submittedName>
        <fullName evidence="4">Kelch motif family protein</fullName>
    </submittedName>
</protein>
<dbReference type="Proteomes" id="UP000001542">
    <property type="component" value="Unassembled WGS sequence"/>
</dbReference>
<evidence type="ECO:0000256" key="2">
    <source>
        <dbReference type="ARBA" id="ARBA00022737"/>
    </source>
</evidence>
<keyword evidence="5" id="KW-1185">Reference proteome</keyword>
<keyword evidence="1" id="KW-0880">Kelch repeat</keyword>
<dbReference type="EMBL" id="DS113285">
    <property type="protein sequence ID" value="EAY13485.1"/>
    <property type="molecule type" value="Genomic_DNA"/>
</dbReference>
<evidence type="ECO:0000256" key="3">
    <source>
        <dbReference type="SAM" id="Coils"/>
    </source>
</evidence>
<dbReference type="Gene3D" id="2.120.10.80">
    <property type="entry name" value="Kelch-type beta propeller"/>
    <property type="match status" value="1"/>
</dbReference>
<dbReference type="AlphaFoldDB" id="A2E1N8"/>
<dbReference type="RefSeq" id="XP_001325708.1">
    <property type="nucleotide sequence ID" value="XM_001325673.1"/>
</dbReference>
<evidence type="ECO:0000313" key="5">
    <source>
        <dbReference type="Proteomes" id="UP000001542"/>
    </source>
</evidence>
<accession>A2E1N8</accession>
<dbReference type="InterPro" id="IPR015915">
    <property type="entry name" value="Kelch-typ_b-propeller"/>
</dbReference>